<dbReference type="GO" id="GO:0047631">
    <property type="term" value="F:ADP-ribose diphosphatase activity"/>
    <property type="evidence" value="ECO:0007669"/>
    <property type="project" value="UniProtKB-EC"/>
</dbReference>
<evidence type="ECO:0000256" key="3">
    <source>
        <dbReference type="ARBA" id="ARBA00012453"/>
    </source>
</evidence>
<organism evidence="16 17">
    <name type="scientific">Rhizobium rhizogenes</name>
    <name type="common">Agrobacterium rhizogenes</name>
    <dbReference type="NCBI Taxonomy" id="359"/>
    <lineage>
        <taxon>Bacteria</taxon>
        <taxon>Pseudomonadati</taxon>
        <taxon>Pseudomonadota</taxon>
        <taxon>Alphaproteobacteria</taxon>
        <taxon>Hyphomicrobiales</taxon>
        <taxon>Rhizobiaceae</taxon>
        <taxon>Rhizobium/Agrobacterium group</taxon>
        <taxon>Rhizobium</taxon>
    </lineage>
</organism>
<dbReference type="GO" id="GO:0019693">
    <property type="term" value="P:ribose phosphate metabolic process"/>
    <property type="evidence" value="ECO:0007669"/>
    <property type="project" value="TreeGrafter"/>
</dbReference>
<protein>
    <recommendedName>
        <fullName evidence="4">ADP-ribose pyrophosphatase</fullName>
        <ecNumber evidence="3">3.6.1.13</ecNumber>
    </recommendedName>
    <alternativeName>
        <fullName evidence="9">ADP-ribose diphosphatase</fullName>
    </alternativeName>
    <alternativeName>
        <fullName evidence="11">ADP-ribose phosphohydrolase</fullName>
    </alternativeName>
    <alternativeName>
        <fullName evidence="10">Adenosine diphosphoribose pyrophosphatase</fullName>
    </alternativeName>
</protein>
<dbReference type="EMBL" id="QDFR01000002">
    <property type="protein sequence ID" value="PVE55029.1"/>
    <property type="molecule type" value="Genomic_DNA"/>
</dbReference>
<feature type="binding site" evidence="13">
    <location>
        <position position="97"/>
    </location>
    <ligand>
        <name>Mg(2+)</name>
        <dbReference type="ChEBI" id="CHEBI:18420"/>
        <label>1</label>
    </ligand>
</feature>
<comment type="cofactor">
    <cofactor evidence="1 13">
        <name>Mg(2+)</name>
        <dbReference type="ChEBI" id="CHEBI:18420"/>
    </cofactor>
</comment>
<dbReference type="PANTHER" id="PTHR11839">
    <property type="entry name" value="UDP/ADP-SUGAR PYROPHOSPHATASE"/>
    <property type="match status" value="1"/>
</dbReference>
<evidence type="ECO:0000313" key="16">
    <source>
        <dbReference type="EMBL" id="PVE55029.1"/>
    </source>
</evidence>
<keyword evidence="6" id="KW-0378">Hydrolase</keyword>
<evidence type="ECO:0000259" key="15">
    <source>
        <dbReference type="PROSITE" id="PS51462"/>
    </source>
</evidence>
<dbReference type="PANTHER" id="PTHR11839:SF5">
    <property type="entry name" value="ADP-RIBOSE PYROPHOSPHATASE"/>
    <property type="match status" value="1"/>
</dbReference>
<dbReference type="GO" id="GO:0005829">
    <property type="term" value="C:cytosol"/>
    <property type="evidence" value="ECO:0007669"/>
    <property type="project" value="TreeGrafter"/>
</dbReference>
<evidence type="ECO:0000256" key="11">
    <source>
        <dbReference type="ARBA" id="ARBA00033056"/>
    </source>
</evidence>
<feature type="domain" description="Nudix hydrolase" evidence="15">
    <location>
        <begin position="56"/>
        <end position="194"/>
    </location>
</feature>
<dbReference type="Proteomes" id="UP000244335">
    <property type="component" value="Unassembled WGS sequence"/>
</dbReference>
<dbReference type="NCBIfam" id="TIGR00052">
    <property type="entry name" value="nudix-type nucleoside diphosphatase, YffH/AdpP family"/>
    <property type="match status" value="1"/>
</dbReference>
<feature type="binding site" evidence="13">
    <location>
        <position position="165"/>
    </location>
    <ligand>
        <name>Mg(2+)</name>
        <dbReference type="ChEBI" id="CHEBI:18420"/>
        <label>1</label>
    </ligand>
</feature>
<evidence type="ECO:0000256" key="7">
    <source>
        <dbReference type="ARBA" id="ARBA00022842"/>
    </source>
</evidence>
<dbReference type="SUPFAM" id="SSF55811">
    <property type="entry name" value="Nudix"/>
    <property type="match status" value="1"/>
</dbReference>
<dbReference type="EC" id="3.6.1.13" evidence="3"/>
<feature type="binding site" evidence="13">
    <location>
        <position position="112"/>
    </location>
    <ligand>
        <name>Mg(2+)</name>
        <dbReference type="ChEBI" id="CHEBI:18420"/>
        <label>1</label>
    </ligand>
</feature>
<dbReference type="InterPro" id="IPR004385">
    <property type="entry name" value="NDP_pyrophosphatase"/>
</dbReference>
<feature type="binding site" evidence="13">
    <location>
        <position position="116"/>
    </location>
    <ligand>
        <name>Mg(2+)</name>
        <dbReference type="ChEBI" id="CHEBI:18420"/>
        <label>1</label>
    </ligand>
</feature>
<dbReference type="AlphaFoldDB" id="A0AA92C487"/>
<name>A0AA92C487_RHIRH</name>
<dbReference type="GO" id="GO:0006753">
    <property type="term" value="P:nucleoside phosphate metabolic process"/>
    <property type="evidence" value="ECO:0007669"/>
    <property type="project" value="TreeGrafter"/>
</dbReference>
<accession>A0AA92C487</accession>
<evidence type="ECO:0000256" key="10">
    <source>
        <dbReference type="ARBA" id="ARBA00030308"/>
    </source>
</evidence>
<comment type="caution">
    <text evidence="16">The sequence shown here is derived from an EMBL/GenBank/DDBJ whole genome shotgun (WGS) entry which is preliminary data.</text>
</comment>
<evidence type="ECO:0000256" key="5">
    <source>
        <dbReference type="ARBA" id="ARBA00022723"/>
    </source>
</evidence>
<evidence type="ECO:0000256" key="4">
    <source>
        <dbReference type="ARBA" id="ARBA00013297"/>
    </source>
</evidence>
<sequence length="205" mass="22760">MMRSTAGPVSQVDDEARVKLIEKQTVWKNFIHLQTMIFEQQARDGRTFRIHREVHDHGVAAAILLFDPKRGEVVLVRQFRPGAYVNGDPSFMLEIPAGLTDGDHPDEAIRRESMEETGYAVSAPRYLFDTYASAGTLTEKVSLFYARVDLDVKAGQGGGLENEGEDIEVLTVPLDAAYGMIASGEITDSKTIIMLQWAMLNRASL</sequence>
<dbReference type="GO" id="GO:0019144">
    <property type="term" value="F:ADP-sugar diphosphatase activity"/>
    <property type="evidence" value="ECO:0007669"/>
    <property type="project" value="TreeGrafter"/>
</dbReference>
<evidence type="ECO:0000256" key="9">
    <source>
        <dbReference type="ARBA" id="ARBA00030162"/>
    </source>
</evidence>
<dbReference type="InterPro" id="IPR015797">
    <property type="entry name" value="NUDIX_hydrolase-like_dom_sf"/>
</dbReference>
<feature type="short sequence motif" description="Nudix box" evidence="14">
    <location>
        <begin position="98"/>
        <end position="119"/>
    </location>
</feature>
<dbReference type="GO" id="GO:0046872">
    <property type="term" value="F:metal ion binding"/>
    <property type="evidence" value="ECO:0007669"/>
    <property type="project" value="UniProtKB-KW"/>
</dbReference>
<comment type="function">
    <text evidence="8">Acts on ADP-mannose and ADP-glucose as well as ADP-ribose. Prevents glycogen biosynthesis. The reaction catalyzed by this enzyme is a limiting step of the gluconeogenic process.</text>
</comment>
<keyword evidence="5 13" id="KW-0479">Metal-binding</keyword>
<evidence type="ECO:0000256" key="2">
    <source>
        <dbReference type="ARBA" id="ARBA00007482"/>
    </source>
</evidence>
<gene>
    <name evidence="16" type="ORF">DC430_07290</name>
</gene>
<dbReference type="Gene3D" id="3.90.79.10">
    <property type="entry name" value="Nucleoside Triphosphate Pyrophosphohydrolase"/>
    <property type="match status" value="1"/>
</dbReference>
<keyword evidence="7 13" id="KW-0460">Magnesium</keyword>
<evidence type="ECO:0000256" key="8">
    <source>
        <dbReference type="ARBA" id="ARBA00025164"/>
    </source>
</evidence>
<evidence type="ECO:0000256" key="12">
    <source>
        <dbReference type="ARBA" id="ARBA00049546"/>
    </source>
</evidence>
<dbReference type="PROSITE" id="PS51462">
    <property type="entry name" value="NUDIX"/>
    <property type="match status" value="1"/>
</dbReference>
<comment type="catalytic activity">
    <reaction evidence="12">
        <text>ADP-D-ribose + H2O = D-ribose 5-phosphate + AMP + 2 H(+)</text>
        <dbReference type="Rhea" id="RHEA:10412"/>
        <dbReference type="ChEBI" id="CHEBI:15377"/>
        <dbReference type="ChEBI" id="CHEBI:15378"/>
        <dbReference type="ChEBI" id="CHEBI:57967"/>
        <dbReference type="ChEBI" id="CHEBI:78346"/>
        <dbReference type="ChEBI" id="CHEBI:456215"/>
        <dbReference type="EC" id="3.6.1.13"/>
    </reaction>
</comment>
<dbReference type="InterPro" id="IPR000086">
    <property type="entry name" value="NUDIX_hydrolase_dom"/>
</dbReference>
<reference evidence="16 17" key="1">
    <citation type="submission" date="2018-04" db="EMBL/GenBank/DDBJ databases">
        <authorList>
            <person name="Hagen T."/>
        </authorList>
    </citation>
    <scope>NUCLEOTIDE SEQUENCE [LARGE SCALE GENOMIC DNA]</scope>
    <source>
        <strain evidence="16 17">TPD7009</strain>
    </source>
</reference>
<evidence type="ECO:0000256" key="13">
    <source>
        <dbReference type="PIRSR" id="PIRSR604385-2"/>
    </source>
</evidence>
<evidence type="ECO:0000256" key="1">
    <source>
        <dbReference type="ARBA" id="ARBA00001946"/>
    </source>
</evidence>
<evidence type="ECO:0000256" key="6">
    <source>
        <dbReference type="ARBA" id="ARBA00022801"/>
    </source>
</evidence>
<dbReference type="Pfam" id="PF00293">
    <property type="entry name" value="NUDIX"/>
    <property type="match status" value="1"/>
</dbReference>
<evidence type="ECO:0000313" key="17">
    <source>
        <dbReference type="Proteomes" id="UP000244335"/>
    </source>
</evidence>
<proteinExistence type="inferred from homology"/>
<comment type="similarity">
    <text evidence="2">Belongs to the Nudix hydrolase family. NudF subfamily.</text>
</comment>
<evidence type="ECO:0000256" key="14">
    <source>
        <dbReference type="PIRSR" id="PIRSR604385-3"/>
    </source>
</evidence>
<dbReference type="CDD" id="cd24157">
    <property type="entry name" value="NUDIX_GDPMK"/>
    <property type="match status" value="1"/>
</dbReference>